<evidence type="ECO:0000259" key="2">
    <source>
        <dbReference type="Pfam" id="PF13968"/>
    </source>
</evidence>
<feature type="transmembrane region" description="Helical" evidence="1">
    <location>
        <begin position="106"/>
        <end position="130"/>
    </location>
</feature>
<keyword evidence="1" id="KW-1133">Transmembrane helix</keyword>
<sequence length="687" mass="78929">MELFTPEMRNWWKDWELRFVVLFSAFLQVMLVTLARQRKSLGHWFLRVVVWATYLTADWAPLTAFWAPFLLLHLGGIDTITAYSLEDNELWLRHFATLVVKTGLTCYIYFLALTGSPLAVLAAIMIAVGFTNYVERTLSLYLASKNRLRDSMLPPLESVHINPRIEEKYLESGPMNPRITEEYGMKKDEGYHVTVDQVVEIAGPQDLFVKRDPESLPFLAYGLFQEMNSKDAFELVAIELSFMYGLLFTKEKLLYNTWGIARRVVTLSLTCAVLVFFSLAEWKKYMRVDICITFSLLGVAILIEIFMTLLMISSDHTTTWLLKNQNSCRGRVIRYLRFPQCTQRRWSGKVGQFSLVEFSLRRKSWLRVIKAEKVGEMVEKHFRINYKNFGNNMKEWICTYLKNKISGQNFSAAPTPFDVGMILKKKGRSDMVWTTGNGFDRTILIWHIATEVCYFHDRAEMANHGGDRATNYKTSKMVSRYLLYLFVMYPSMLPTGIGLHPSMLPTGIALLRYANTSLEAEHYFKEQRLKMGQKGSNWAHHIANLSKMKWRSRVQKCIVCRGSHKSRTSKDVCQAAHLLLGVKTTTPLEGKTTTPQDGNSNSVLFDACLLASESNKLETTARWELINKVWAEALLYAAYSCEGYEHSKRLSEGGELLSHVWLLLAHFGISKLVNTSERHVTVKLLTK</sequence>
<protein>
    <recommendedName>
        <fullName evidence="2">DUF4220 domain-containing protein</fullName>
    </recommendedName>
</protein>
<keyword evidence="1" id="KW-0812">Transmembrane</keyword>
<dbReference type="InterPro" id="IPR025315">
    <property type="entry name" value="DUF4220"/>
</dbReference>
<dbReference type="Pfam" id="PF04578">
    <property type="entry name" value="DUF594"/>
    <property type="match status" value="1"/>
</dbReference>
<evidence type="ECO:0000313" key="4">
    <source>
        <dbReference type="Proteomes" id="UP000233551"/>
    </source>
</evidence>
<dbReference type="Proteomes" id="UP000233551">
    <property type="component" value="Unassembled WGS sequence"/>
</dbReference>
<dbReference type="InterPro" id="IPR007658">
    <property type="entry name" value="DUF594"/>
</dbReference>
<evidence type="ECO:0000313" key="3">
    <source>
        <dbReference type="EMBL" id="PKI47601.1"/>
    </source>
</evidence>
<feature type="domain" description="DUF4220" evidence="2">
    <location>
        <begin position="60"/>
        <end position="357"/>
    </location>
</feature>
<dbReference type="Pfam" id="PF13968">
    <property type="entry name" value="DUF4220"/>
    <property type="match status" value="1"/>
</dbReference>
<dbReference type="PANTHER" id="PTHR31325">
    <property type="entry name" value="OS01G0798800 PROTEIN-RELATED"/>
    <property type="match status" value="1"/>
</dbReference>
<feature type="transmembrane region" description="Helical" evidence="1">
    <location>
        <begin position="15"/>
        <end position="34"/>
    </location>
</feature>
<dbReference type="EMBL" id="PGOL01002478">
    <property type="protein sequence ID" value="PKI47601.1"/>
    <property type="molecule type" value="Genomic_DNA"/>
</dbReference>
<keyword evidence="4" id="KW-1185">Reference proteome</keyword>
<feature type="transmembrane region" description="Helical" evidence="1">
    <location>
        <begin position="260"/>
        <end position="280"/>
    </location>
</feature>
<reference evidence="3 4" key="1">
    <citation type="submission" date="2017-11" db="EMBL/GenBank/DDBJ databases">
        <title>De-novo sequencing of pomegranate (Punica granatum L.) genome.</title>
        <authorList>
            <person name="Akparov Z."/>
            <person name="Amiraslanov A."/>
            <person name="Hajiyeva S."/>
            <person name="Abbasov M."/>
            <person name="Kaur K."/>
            <person name="Hamwieh A."/>
            <person name="Solovyev V."/>
            <person name="Salamov A."/>
            <person name="Braich B."/>
            <person name="Kosarev P."/>
            <person name="Mahmoud A."/>
            <person name="Hajiyev E."/>
            <person name="Babayeva S."/>
            <person name="Izzatullayeva V."/>
            <person name="Mammadov A."/>
            <person name="Mammadov A."/>
            <person name="Sharifova S."/>
            <person name="Ojaghi J."/>
            <person name="Eynullazada K."/>
            <person name="Bayramov B."/>
            <person name="Abdulazimova A."/>
            <person name="Shahmuradov I."/>
        </authorList>
    </citation>
    <scope>NUCLEOTIDE SEQUENCE [LARGE SCALE GENOMIC DNA]</scope>
    <source>
        <strain evidence="4">cv. AG2017</strain>
        <tissue evidence="3">Leaf</tissue>
    </source>
</reference>
<evidence type="ECO:0000256" key="1">
    <source>
        <dbReference type="SAM" id="Phobius"/>
    </source>
</evidence>
<feature type="transmembrane region" description="Helical" evidence="1">
    <location>
        <begin position="292"/>
        <end position="312"/>
    </location>
</feature>
<dbReference type="STRING" id="22663.A0A2I0IUD4"/>
<name>A0A2I0IUD4_PUNGR</name>
<dbReference type="AlphaFoldDB" id="A0A2I0IUD4"/>
<comment type="caution">
    <text evidence="3">The sequence shown here is derived from an EMBL/GenBank/DDBJ whole genome shotgun (WGS) entry which is preliminary data.</text>
</comment>
<organism evidence="3 4">
    <name type="scientific">Punica granatum</name>
    <name type="common">Pomegranate</name>
    <dbReference type="NCBI Taxonomy" id="22663"/>
    <lineage>
        <taxon>Eukaryota</taxon>
        <taxon>Viridiplantae</taxon>
        <taxon>Streptophyta</taxon>
        <taxon>Embryophyta</taxon>
        <taxon>Tracheophyta</taxon>
        <taxon>Spermatophyta</taxon>
        <taxon>Magnoliopsida</taxon>
        <taxon>eudicotyledons</taxon>
        <taxon>Gunneridae</taxon>
        <taxon>Pentapetalae</taxon>
        <taxon>rosids</taxon>
        <taxon>malvids</taxon>
        <taxon>Myrtales</taxon>
        <taxon>Lythraceae</taxon>
        <taxon>Punica</taxon>
    </lineage>
</organism>
<gene>
    <name evidence="3" type="ORF">CRG98_031990</name>
</gene>
<accession>A0A2I0IUD4</accession>
<keyword evidence="1" id="KW-0472">Membrane</keyword>
<feature type="transmembrane region" description="Helical" evidence="1">
    <location>
        <begin position="481"/>
        <end position="499"/>
    </location>
</feature>
<proteinExistence type="predicted"/>